<gene>
    <name evidence="1" type="ORF">MC7420_2231</name>
</gene>
<evidence type="ECO:0000313" key="1">
    <source>
        <dbReference type="EMBL" id="EDX75227.1"/>
    </source>
</evidence>
<name>B4VS03_9CYAN</name>
<dbReference type="AlphaFoldDB" id="B4VS03"/>
<organism evidence="1 2">
    <name type="scientific">Coleofasciculus chthonoplastes PCC 7420</name>
    <dbReference type="NCBI Taxonomy" id="118168"/>
    <lineage>
        <taxon>Bacteria</taxon>
        <taxon>Bacillati</taxon>
        <taxon>Cyanobacteriota</taxon>
        <taxon>Cyanophyceae</taxon>
        <taxon>Coleofasciculales</taxon>
        <taxon>Coleofasciculaceae</taxon>
        <taxon>Coleofasciculus</taxon>
    </lineage>
</organism>
<accession>B4VS03</accession>
<evidence type="ECO:0000313" key="2">
    <source>
        <dbReference type="Proteomes" id="UP000003835"/>
    </source>
</evidence>
<dbReference type="HOGENOM" id="CLU_3249909_0_0_3"/>
<keyword evidence="2" id="KW-1185">Reference proteome</keyword>
<proteinExistence type="predicted"/>
<sequence length="42" mass="4693">MAFLTLTLPFLAIAYYSSGSLDVLPTTPYSLPRSEINNWQNS</sequence>
<reference evidence="1 2" key="1">
    <citation type="submission" date="2008-07" db="EMBL/GenBank/DDBJ databases">
        <authorList>
            <person name="Tandeau de Marsac N."/>
            <person name="Ferriera S."/>
            <person name="Johnson J."/>
            <person name="Kravitz S."/>
            <person name="Beeson K."/>
            <person name="Sutton G."/>
            <person name="Rogers Y.-H."/>
            <person name="Friedman R."/>
            <person name="Frazier M."/>
            <person name="Venter J.C."/>
        </authorList>
    </citation>
    <scope>NUCLEOTIDE SEQUENCE [LARGE SCALE GENOMIC DNA]</scope>
    <source>
        <strain evidence="1 2">PCC 7420</strain>
    </source>
</reference>
<dbReference type="EMBL" id="DS989850">
    <property type="protein sequence ID" value="EDX75227.1"/>
    <property type="molecule type" value="Genomic_DNA"/>
</dbReference>
<protein>
    <submittedName>
        <fullName evidence="1">Uncharacterized protein</fullName>
    </submittedName>
</protein>
<dbReference type="STRING" id="118168.MC7420_2231"/>
<dbReference type="Proteomes" id="UP000003835">
    <property type="component" value="Unassembled WGS sequence"/>
</dbReference>